<keyword evidence="6" id="KW-1185">Reference proteome</keyword>
<dbReference type="SUPFAM" id="SSF48452">
    <property type="entry name" value="TPR-like"/>
    <property type="match status" value="2"/>
</dbReference>
<feature type="repeat" description="TPR" evidence="3">
    <location>
        <begin position="51"/>
        <end position="84"/>
    </location>
</feature>
<evidence type="ECO:0000313" key="6">
    <source>
        <dbReference type="Proteomes" id="UP000256429"/>
    </source>
</evidence>
<evidence type="ECO:0000256" key="2">
    <source>
        <dbReference type="ARBA" id="ARBA00022803"/>
    </source>
</evidence>
<dbReference type="EMBL" id="QTTQ01000009">
    <property type="protein sequence ID" value="REE82854.1"/>
    <property type="molecule type" value="Genomic_DNA"/>
</dbReference>
<name>A0A3D9RZ70_9FLAO</name>
<dbReference type="PANTHER" id="PTHR44186:SF1">
    <property type="entry name" value="BARDET-BIEDL SYNDROME 4 PROTEIN"/>
    <property type="match status" value="1"/>
</dbReference>
<dbReference type="InterPro" id="IPR019734">
    <property type="entry name" value="TPR_rpt"/>
</dbReference>
<protein>
    <submittedName>
        <fullName evidence="5">Tetratricopeptide repeat protein</fullName>
    </submittedName>
</protein>
<dbReference type="OrthoDB" id="9810596at2"/>
<dbReference type="SMART" id="SM00028">
    <property type="entry name" value="TPR"/>
    <property type="match status" value="5"/>
</dbReference>
<feature type="chain" id="PRO_5017601214" evidence="4">
    <location>
        <begin position="20"/>
        <end position="418"/>
    </location>
</feature>
<feature type="repeat" description="TPR" evidence="3">
    <location>
        <begin position="254"/>
        <end position="287"/>
    </location>
</feature>
<evidence type="ECO:0000256" key="4">
    <source>
        <dbReference type="SAM" id="SignalP"/>
    </source>
</evidence>
<evidence type="ECO:0000256" key="3">
    <source>
        <dbReference type="PROSITE-ProRule" id="PRU00339"/>
    </source>
</evidence>
<dbReference type="RefSeq" id="WP_115877558.1">
    <property type="nucleotide sequence ID" value="NZ_QTTQ01000009.1"/>
</dbReference>
<dbReference type="AlphaFoldDB" id="A0A3D9RZ70"/>
<feature type="signal peptide" evidence="4">
    <location>
        <begin position="1"/>
        <end position="19"/>
    </location>
</feature>
<gene>
    <name evidence="5" type="ORF">BX611_0129</name>
</gene>
<dbReference type="InterPro" id="IPR011990">
    <property type="entry name" value="TPR-like_helical_dom_sf"/>
</dbReference>
<evidence type="ECO:0000256" key="1">
    <source>
        <dbReference type="ARBA" id="ARBA00022737"/>
    </source>
</evidence>
<evidence type="ECO:0000313" key="5">
    <source>
        <dbReference type="EMBL" id="REE82854.1"/>
    </source>
</evidence>
<sequence>MKKIIILVMLILISSKTEAQSSVFAIVDDLLLKGDYQKALVLLEKQEPITIEVLDKTASIYQTTGNYTKAIECYDKALKIEQNEALQVKLGNVYNSAGLTTKAIAVFENIIEKDTSNLLVANSLGKLYLGQNKAKKAERMFRFLKKKDSLNPNYPFQLAEALSKQNKPFKMGQSYLDAYNLDTMHIKSIYELSKFFKELRLKDSTMLFIDKGLEIDSININFLQLKVNQLYFSKNFDETIIYLNKLDSLNFKSVNTYEMFGMCYYNLKDFEKAEASYKSALRIERNNPKILYRLATLNYEKKDIEKAKLYLRMSIVSAKPEIDKQYFLFGTIFKEENDLKMALGNFENAYQNNYHNYKALFEVAITSDAYFKDKKIALNHYKKYFQQFESRDKEMTEYVIQRIKELKKELFLEGEIID</sequence>
<dbReference type="PROSITE" id="PS50005">
    <property type="entry name" value="TPR"/>
    <property type="match status" value="2"/>
</dbReference>
<keyword evidence="4" id="KW-0732">Signal</keyword>
<accession>A0A3D9RZ70</accession>
<reference evidence="5 6" key="1">
    <citation type="submission" date="2018-08" db="EMBL/GenBank/DDBJ databases">
        <title>Genomic Encyclopedia of Type Strains, Phase III (KMG-III): the genomes of soil and plant-associated and newly described type strains.</title>
        <authorList>
            <person name="Whitman W."/>
        </authorList>
    </citation>
    <scope>NUCLEOTIDE SEQUENCE [LARGE SCALE GENOMIC DNA]</scope>
    <source>
        <strain evidence="5 6">325-5</strain>
    </source>
</reference>
<proteinExistence type="predicted"/>
<dbReference type="Proteomes" id="UP000256429">
    <property type="component" value="Unassembled WGS sequence"/>
</dbReference>
<dbReference type="Pfam" id="PF13181">
    <property type="entry name" value="TPR_8"/>
    <property type="match status" value="2"/>
</dbReference>
<dbReference type="PANTHER" id="PTHR44186">
    <property type="match status" value="1"/>
</dbReference>
<organism evidence="5 6">
    <name type="scientific">Lutibacter oceani</name>
    <dbReference type="NCBI Taxonomy" id="1853311"/>
    <lineage>
        <taxon>Bacteria</taxon>
        <taxon>Pseudomonadati</taxon>
        <taxon>Bacteroidota</taxon>
        <taxon>Flavobacteriia</taxon>
        <taxon>Flavobacteriales</taxon>
        <taxon>Flavobacteriaceae</taxon>
        <taxon>Lutibacter</taxon>
    </lineage>
</organism>
<keyword evidence="2 3" id="KW-0802">TPR repeat</keyword>
<keyword evidence="1" id="KW-0677">Repeat</keyword>
<dbReference type="Gene3D" id="1.25.40.10">
    <property type="entry name" value="Tetratricopeptide repeat domain"/>
    <property type="match status" value="3"/>
</dbReference>
<comment type="caution">
    <text evidence="5">The sequence shown here is derived from an EMBL/GenBank/DDBJ whole genome shotgun (WGS) entry which is preliminary data.</text>
</comment>